<keyword evidence="3" id="KW-1185">Reference proteome</keyword>
<protein>
    <recommendedName>
        <fullName evidence="1">Periplasmic copper-binding protein NosD beta helix domain-containing protein</fullName>
    </recommendedName>
</protein>
<name>A0ABV2R6S0_9CAUL</name>
<comment type="caution">
    <text evidence="2">The sequence shown here is derived from an EMBL/GenBank/DDBJ whole genome shotgun (WGS) entry which is preliminary data.</text>
</comment>
<feature type="domain" description="Periplasmic copper-binding protein NosD beta helix" evidence="1">
    <location>
        <begin position="196"/>
        <end position="272"/>
    </location>
</feature>
<dbReference type="InterPro" id="IPR012334">
    <property type="entry name" value="Pectin_lyas_fold"/>
</dbReference>
<dbReference type="Gene3D" id="2.160.20.10">
    <property type="entry name" value="Single-stranded right-handed beta-helix, Pectin lyase-like"/>
    <property type="match status" value="1"/>
</dbReference>
<dbReference type="InterPro" id="IPR007742">
    <property type="entry name" value="NosD_dom"/>
</dbReference>
<dbReference type="SUPFAM" id="SSF51126">
    <property type="entry name" value="Pectin lyase-like"/>
    <property type="match status" value="1"/>
</dbReference>
<accession>A0ABV2R6S0</accession>
<dbReference type="Pfam" id="PF05048">
    <property type="entry name" value="NosD"/>
    <property type="match status" value="1"/>
</dbReference>
<evidence type="ECO:0000313" key="2">
    <source>
        <dbReference type="EMBL" id="MET4682266.1"/>
    </source>
</evidence>
<reference evidence="2 3" key="1">
    <citation type="submission" date="2024-06" db="EMBL/GenBank/DDBJ databases">
        <title>Sorghum-associated microbial communities from plants grown in Nebraska, USA.</title>
        <authorList>
            <person name="Schachtman D."/>
        </authorList>
    </citation>
    <scope>NUCLEOTIDE SEQUENCE [LARGE SCALE GENOMIC DNA]</scope>
    <source>
        <strain evidence="2 3">2814</strain>
    </source>
</reference>
<evidence type="ECO:0000313" key="3">
    <source>
        <dbReference type="Proteomes" id="UP001549313"/>
    </source>
</evidence>
<evidence type="ECO:0000259" key="1">
    <source>
        <dbReference type="Pfam" id="PF05048"/>
    </source>
</evidence>
<dbReference type="InterPro" id="IPR011050">
    <property type="entry name" value="Pectin_lyase_fold/virulence"/>
</dbReference>
<dbReference type="RefSeq" id="WP_354087224.1">
    <property type="nucleotide sequence ID" value="NZ_JBEPTF010000001.1"/>
</dbReference>
<sequence length="324" mass="34423">MSFGLLAALLSAAAPEAWSLPAARPCSAEEVRDLTADATTPFRLRCRATLTQDQSVSRPVLIEGAEASGAGLDCGGGRLGRPGVPTTTRSPTVAVWSRRIAADVWSRPTDIRIANCHIHGAVRVWGMGADGSYDDLRASSRTARHIQTAQDAAPRQVALDQVTIEGTGSIPLYVGPGVTQLSLTRSTLTGRSASTAVYLDAESADNRIENNRIAVRTTREAVAVDGSARNLITGNRIELSGRGGVFLYRNCGERGVIRHQTPSDNRITDNLFTGAARLRPRLVVVGAREGRRSYCGADRGYPFGSSLDDGDGATGNVVARNLNR</sequence>
<dbReference type="EMBL" id="JBEPTF010000001">
    <property type="protein sequence ID" value="MET4682266.1"/>
    <property type="molecule type" value="Genomic_DNA"/>
</dbReference>
<organism evidence="2 3">
    <name type="scientific">Brevundimonas faecalis</name>
    <dbReference type="NCBI Taxonomy" id="947378"/>
    <lineage>
        <taxon>Bacteria</taxon>
        <taxon>Pseudomonadati</taxon>
        <taxon>Pseudomonadota</taxon>
        <taxon>Alphaproteobacteria</taxon>
        <taxon>Caulobacterales</taxon>
        <taxon>Caulobacteraceae</taxon>
        <taxon>Brevundimonas</taxon>
    </lineage>
</organism>
<gene>
    <name evidence="2" type="ORF">ABIE19_000175</name>
</gene>
<proteinExistence type="predicted"/>
<dbReference type="Proteomes" id="UP001549313">
    <property type="component" value="Unassembled WGS sequence"/>
</dbReference>